<comment type="catalytic activity">
    <reaction evidence="13">
        <text>L-threonyl-[protein] + ATP = O-phospho-L-threonyl-[protein] + ADP + H(+)</text>
        <dbReference type="Rhea" id="RHEA:46608"/>
        <dbReference type="Rhea" id="RHEA-COMP:11060"/>
        <dbReference type="Rhea" id="RHEA-COMP:11605"/>
        <dbReference type="ChEBI" id="CHEBI:15378"/>
        <dbReference type="ChEBI" id="CHEBI:30013"/>
        <dbReference type="ChEBI" id="CHEBI:30616"/>
        <dbReference type="ChEBI" id="CHEBI:61977"/>
        <dbReference type="ChEBI" id="CHEBI:456216"/>
        <dbReference type="EC" id="2.7.11.1"/>
    </reaction>
</comment>
<proteinExistence type="predicted"/>
<dbReference type="Pfam" id="PF13947">
    <property type="entry name" value="GUB_WAK_bind"/>
    <property type="match status" value="1"/>
</dbReference>
<evidence type="ECO:0000313" key="18">
    <source>
        <dbReference type="EMBL" id="KAJ7975756.1"/>
    </source>
</evidence>
<dbReference type="InterPro" id="IPR001245">
    <property type="entry name" value="Ser-Thr/Tyr_kinase_cat_dom"/>
</dbReference>
<keyword evidence="6 16" id="KW-0732">Signal</keyword>
<evidence type="ECO:0000256" key="9">
    <source>
        <dbReference type="ARBA" id="ARBA00022840"/>
    </source>
</evidence>
<accession>A0AAD7VH83</accession>
<keyword evidence="8 18" id="KW-0418">Kinase</keyword>
<dbReference type="Pfam" id="PF14380">
    <property type="entry name" value="WAK_assoc"/>
    <property type="match status" value="1"/>
</dbReference>
<comment type="subcellular location">
    <subcellularLocation>
        <location evidence="1">Membrane</location>
        <topology evidence="1">Single-pass type I membrane protein</topology>
    </subcellularLocation>
</comment>
<feature type="domain" description="Protein kinase" evidence="17">
    <location>
        <begin position="179"/>
        <end position="523"/>
    </location>
</feature>
<feature type="transmembrane region" description="Helical" evidence="15">
    <location>
        <begin position="238"/>
        <end position="258"/>
    </location>
</feature>
<keyword evidence="19" id="KW-1185">Reference proteome</keyword>
<keyword evidence="12" id="KW-0325">Glycoprotein</keyword>
<dbReference type="EC" id="2.7.11.1" evidence="2"/>
<evidence type="ECO:0000256" key="3">
    <source>
        <dbReference type="ARBA" id="ARBA00022527"/>
    </source>
</evidence>
<evidence type="ECO:0000313" key="19">
    <source>
        <dbReference type="Proteomes" id="UP001163823"/>
    </source>
</evidence>
<evidence type="ECO:0000256" key="5">
    <source>
        <dbReference type="ARBA" id="ARBA00022692"/>
    </source>
</evidence>
<dbReference type="InterPro" id="IPR000719">
    <property type="entry name" value="Prot_kinase_dom"/>
</dbReference>
<evidence type="ECO:0000256" key="11">
    <source>
        <dbReference type="ARBA" id="ARBA00023136"/>
    </source>
</evidence>
<keyword evidence="5 15" id="KW-0812">Transmembrane</keyword>
<evidence type="ECO:0000256" key="12">
    <source>
        <dbReference type="ARBA" id="ARBA00023180"/>
    </source>
</evidence>
<evidence type="ECO:0000256" key="10">
    <source>
        <dbReference type="ARBA" id="ARBA00022989"/>
    </source>
</evidence>
<keyword evidence="4" id="KW-0808">Transferase</keyword>
<dbReference type="FunFam" id="1.10.510.10:FF:001023">
    <property type="entry name" value="Os07g0541700 protein"/>
    <property type="match status" value="1"/>
</dbReference>
<dbReference type="InterPro" id="IPR025287">
    <property type="entry name" value="WAK_GUB"/>
</dbReference>
<sequence length="523" mass="59162">MVSKLHHYSSFLVYLACLIILFEIPPCLSSLDTACNNQFKCGTITGGFPFWGNDRPEGCGHPTLLLNCSGSNTTMEIMNIKYRVLSLNSGTQTLRIAREDYLNGPCPSEVWSYNTTLDDELFDNGSDYRYLSLHYGCTIDGTTNKDAYAALDEINRGLCSVIVVVPILPIVTSQDFTNFSKVEEVLRRGFDVKWKVGNEECKECMRSNGACGYDLSSNQTTCYCKDQSSGSRTCSPSVFSFVVIFTIIAIVFICEMFLRKVRQRENDEHVEEFIKNQDLLVSKRYTYSDVKKMTKAFANKIGQGGYGVVYQGRLEDGRLTSHVNVVNLLGFSYHGKKKRALIYEFMSNGSLDKFIYKGPSDRLEWKTLYEIATGIARGLEYLHRGCSTRILHFDIKPHNILLDENFCPKISDFGLAKLCKRDDSAVSIIGTRGTIGYIATEVFSRNFGNVSHKSDVYSYGMMISEMGGIRKGTDVRISDTTSEAYFPHYIYKRLEVGKELRLDGVIKEEDEEISRKMILLSLW</sequence>
<evidence type="ECO:0000256" key="8">
    <source>
        <dbReference type="ARBA" id="ARBA00022777"/>
    </source>
</evidence>
<dbReference type="SUPFAM" id="SSF56112">
    <property type="entry name" value="Protein kinase-like (PK-like)"/>
    <property type="match status" value="1"/>
</dbReference>
<evidence type="ECO:0000256" key="2">
    <source>
        <dbReference type="ARBA" id="ARBA00012513"/>
    </source>
</evidence>
<dbReference type="SMART" id="SM00220">
    <property type="entry name" value="S_TKc"/>
    <property type="match status" value="1"/>
</dbReference>
<dbReference type="AlphaFoldDB" id="A0AAD7VH83"/>
<dbReference type="GO" id="GO:0016020">
    <property type="term" value="C:membrane"/>
    <property type="evidence" value="ECO:0007669"/>
    <property type="project" value="UniProtKB-SubCell"/>
</dbReference>
<evidence type="ECO:0000256" key="4">
    <source>
        <dbReference type="ARBA" id="ARBA00022679"/>
    </source>
</evidence>
<dbReference type="InterPro" id="IPR011009">
    <property type="entry name" value="Kinase-like_dom_sf"/>
</dbReference>
<organism evidence="18 19">
    <name type="scientific">Quillaja saponaria</name>
    <name type="common">Soap bark tree</name>
    <dbReference type="NCBI Taxonomy" id="32244"/>
    <lineage>
        <taxon>Eukaryota</taxon>
        <taxon>Viridiplantae</taxon>
        <taxon>Streptophyta</taxon>
        <taxon>Embryophyta</taxon>
        <taxon>Tracheophyta</taxon>
        <taxon>Spermatophyta</taxon>
        <taxon>Magnoliopsida</taxon>
        <taxon>eudicotyledons</taxon>
        <taxon>Gunneridae</taxon>
        <taxon>Pentapetalae</taxon>
        <taxon>rosids</taxon>
        <taxon>fabids</taxon>
        <taxon>Fabales</taxon>
        <taxon>Quillajaceae</taxon>
        <taxon>Quillaja</taxon>
    </lineage>
</organism>
<evidence type="ECO:0000256" key="14">
    <source>
        <dbReference type="ARBA" id="ARBA00048679"/>
    </source>
</evidence>
<evidence type="ECO:0000256" key="15">
    <source>
        <dbReference type="SAM" id="Phobius"/>
    </source>
</evidence>
<dbReference type="InterPro" id="IPR032872">
    <property type="entry name" value="WAK_assoc_C"/>
</dbReference>
<feature type="signal peptide" evidence="16">
    <location>
        <begin position="1"/>
        <end position="29"/>
    </location>
</feature>
<dbReference type="InterPro" id="IPR045874">
    <property type="entry name" value="LRK10/LRL21-25-like"/>
</dbReference>
<dbReference type="GO" id="GO:0004674">
    <property type="term" value="F:protein serine/threonine kinase activity"/>
    <property type="evidence" value="ECO:0007669"/>
    <property type="project" value="UniProtKB-KW"/>
</dbReference>
<gene>
    <name evidence="18" type="ORF">O6P43_005629</name>
</gene>
<protein>
    <recommendedName>
        <fullName evidence="2">non-specific serine/threonine protein kinase</fullName>
        <ecNumber evidence="2">2.7.11.1</ecNumber>
    </recommendedName>
</protein>
<keyword evidence="11 15" id="KW-0472">Membrane</keyword>
<dbReference type="PROSITE" id="PS50011">
    <property type="entry name" value="PROTEIN_KINASE_DOM"/>
    <property type="match status" value="1"/>
</dbReference>
<comment type="catalytic activity">
    <reaction evidence="14">
        <text>L-seryl-[protein] + ATP = O-phospho-L-seryl-[protein] + ADP + H(+)</text>
        <dbReference type="Rhea" id="RHEA:17989"/>
        <dbReference type="Rhea" id="RHEA-COMP:9863"/>
        <dbReference type="Rhea" id="RHEA-COMP:11604"/>
        <dbReference type="ChEBI" id="CHEBI:15378"/>
        <dbReference type="ChEBI" id="CHEBI:29999"/>
        <dbReference type="ChEBI" id="CHEBI:30616"/>
        <dbReference type="ChEBI" id="CHEBI:83421"/>
        <dbReference type="ChEBI" id="CHEBI:456216"/>
        <dbReference type="EC" id="2.7.11.1"/>
    </reaction>
</comment>
<dbReference type="GO" id="GO:0005524">
    <property type="term" value="F:ATP binding"/>
    <property type="evidence" value="ECO:0007669"/>
    <property type="project" value="UniProtKB-KW"/>
</dbReference>
<name>A0AAD7VH83_QUISA</name>
<dbReference type="PANTHER" id="PTHR27009">
    <property type="entry name" value="RUST RESISTANCE KINASE LR10-RELATED"/>
    <property type="match status" value="1"/>
</dbReference>
<reference evidence="18" key="1">
    <citation type="journal article" date="2023" name="Science">
        <title>Elucidation of the pathway for biosynthesis of saponin adjuvants from the soapbark tree.</title>
        <authorList>
            <person name="Reed J."/>
            <person name="Orme A."/>
            <person name="El-Demerdash A."/>
            <person name="Owen C."/>
            <person name="Martin L.B.B."/>
            <person name="Misra R.C."/>
            <person name="Kikuchi S."/>
            <person name="Rejzek M."/>
            <person name="Martin A.C."/>
            <person name="Harkess A."/>
            <person name="Leebens-Mack J."/>
            <person name="Louveau T."/>
            <person name="Stephenson M.J."/>
            <person name="Osbourn A."/>
        </authorList>
    </citation>
    <scope>NUCLEOTIDE SEQUENCE</scope>
    <source>
        <strain evidence="18">S10</strain>
    </source>
</reference>
<keyword evidence="7" id="KW-0547">Nucleotide-binding</keyword>
<evidence type="ECO:0000256" key="16">
    <source>
        <dbReference type="SAM" id="SignalP"/>
    </source>
</evidence>
<dbReference type="Pfam" id="PF07714">
    <property type="entry name" value="PK_Tyr_Ser-Thr"/>
    <property type="match status" value="1"/>
</dbReference>
<evidence type="ECO:0000256" key="6">
    <source>
        <dbReference type="ARBA" id="ARBA00022729"/>
    </source>
</evidence>
<dbReference type="Proteomes" id="UP001163823">
    <property type="component" value="Chromosome 3"/>
</dbReference>
<keyword evidence="18" id="KW-0675">Receptor</keyword>
<dbReference type="InterPro" id="IPR008271">
    <property type="entry name" value="Ser/Thr_kinase_AS"/>
</dbReference>
<comment type="caution">
    <text evidence="18">The sequence shown here is derived from an EMBL/GenBank/DDBJ whole genome shotgun (WGS) entry which is preliminary data.</text>
</comment>
<dbReference type="PROSITE" id="PS00108">
    <property type="entry name" value="PROTEIN_KINASE_ST"/>
    <property type="match status" value="1"/>
</dbReference>
<dbReference type="GO" id="GO:0030247">
    <property type="term" value="F:polysaccharide binding"/>
    <property type="evidence" value="ECO:0007669"/>
    <property type="project" value="InterPro"/>
</dbReference>
<evidence type="ECO:0000256" key="7">
    <source>
        <dbReference type="ARBA" id="ARBA00022741"/>
    </source>
</evidence>
<keyword evidence="10 15" id="KW-1133">Transmembrane helix</keyword>
<evidence type="ECO:0000256" key="13">
    <source>
        <dbReference type="ARBA" id="ARBA00047899"/>
    </source>
</evidence>
<keyword evidence="3" id="KW-0723">Serine/threonine-protein kinase</keyword>
<evidence type="ECO:0000256" key="1">
    <source>
        <dbReference type="ARBA" id="ARBA00004479"/>
    </source>
</evidence>
<evidence type="ECO:0000259" key="17">
    <source>
        <dbReference type="PROSITE" id="PS50011"/>
    </source>
</evidence>
<feature type="chain" id="PRO_5042201953" description="non-specific serine/threonine protein kinase" evidence="16">
    <location>
        <begin position="30"/>
        <end position="523"/>
    </location>
</feature>
<dbReference type="EMBL" id="JARAOO010000003">
    <property type="protein sequence ID" value="KAJ7975756.1"/>
    <property type="molecule type" value="Genomic_DNA"/>
</dbReference>
<keyword evidence="9" id="KW-0067">ATP-binding</keyword>
<dbReference type="KEGG" id="qsa:O6P43_005629"/>
<dbReference type="Gene3D" id="1.10.510.10">
    <property type="entry name" value="Transferase(Phosphotransferase) domain 1"/>
    <property type="match status" value="1"/>
</dbReference>